<dbReference type="EMBL" id="DXBO01000007">
    <property type="protein sequence ID" value="HIZ47116.1"/>
    <property type="molecule type" value="Genomic_DNA"/>
</dbReference>
<proteinExistence type="predicted"/>
<comment type="caution">
    <text evidence="1">The sequence shown here is derived from an EMBL/GenBank/DDBJ whole genome shotgun (WGS) entry which is preliminary data.</text>
</comment>
<gene>
    <name evidence="1" type="ORF">H9810_00150</name>
</gene>
<sequence>MFCLTPAQERNLFHGKTERVLQKFADSGWDLIAVPTRAWLEETGDRDALAAAIRRADA</sequence>
<reference evidence="1" key="1">
    <citation type="journal article" date="2021" name="PeerJ">
        <title>Extensive microbial diversity within the chicken gut microbiome revealed by metagenomics and culture.</title>
        <authorList>
            <person name="Gilroy R."/>
            <person name="Ravi A."/>
            <person name="Getino M."/>
            <person name="Pursley I."/>
            <person name="Horton D.L."/>
            <person name="Alikhan N.F."/>
            <person name="Baker D."/>
            <person name="Gharbi K."/>
            <person name="Hall N."/>
            <person name="Watson M."/>
            <person name="Adriaenssens E.M."/>
            <person name="Foster-Nyarko E."/>
            <person name="Jarju S."/>
            <person name="Secka A."/>
            <person name="Antonio M."/>
            <person name="Oren A."/>
            <person name="Chaudhuri R.R."/>
            <person name="La Ragione R."/>
            <person name="Hildebrand F."/>
            <person name="Pallen M.J."/>
        </authorList>
    </citation>
    <scope>NUCLEOTIDE SEQUENCE</scope>
    <source>
        <strain evidence="1">3436</strain>
    </source>
</reference>
<evidence type="ECO:0000313" key="2">
    <source>
        <dbReference type="Proteomes" id="UP000824031"/>
    </source>
</evidence>
<organism evidence="1 2">
    <name type="scientific">Candidatus Gemmiger excrementavium</name>
    <dbReference type="NCBI Taxonomy" id="2838608"/>
    <lineage>
        <taxon>Bacteria</taxon>
        <taxon>Bacillati</taxon>
        <taxon>Bacillota</taxon>
        <taxon>Clostridia</taxon>
        <taxon>Eubacteriales</taxon>
        <taxon>Gemmiger</taxon>
    </lineage>
</organism>
<protein>
    <submittedName>
        <fullName evidence="1">Uncharacterized protein</fullName>
    </submittedName>
</protein>
<evidence type="ECO:0000313" key="1">
    <source>
        <dbReference type="EMBL" id="HIZ47116.1"/>
    </source>
</evidence>
<accession>A0A9D2F107</accession>
<dbReference type="Proteomes" id="UP000824031">
    <property type="component" value="Unassembled WGS sequence"/>
</dbReference>
<name>A0A9D2F107_9FIRM</name>
<dbReference type="AlphaFoldDB" id="A0A9D2F107"/>
<reference evidence="1" key="2">
    <citation type="submission" date="2021-04" db="EMBL/GenBank/DDBJ databases">
        <authorList>
            <person name="Gilroy R."/>
        </authorList>
    </citation>
    <scope>NUCLEOTIDE SEQUENCE</scope>
    <source>
        <strain evidence="1">3436</strain>
    </source>
</reference>